<keyword evidence="3" id="KW-1185">Reference proteome</keyword>
<feature type="compositionally biased region" description="Basic and acidic residues" evidence="1">
    <location>
        <begin position="162"/>
        <end position="178"/>
    </location>
</feature>
<protein>
    <submittedName>
        <fullName evidence="2">Uncharacterized protein</fullName>
    </submittedName>
</protein>
<dbReference type="EMBL" id="CAMPGE010000780">
    <property type="protein sequence ID" value="CAI2359537.1"/>
    <property type="molecule type" value="Genomic_DNA"/>
</dbReference>
<comment type="caution">
    <text evidence="2">The sequence shown here is derived from an EMBL/GenBank/DDBJ whole genome shotgun (WGS) entry which is preliminary data.</text>
</comment>
<feature type="region of interest" description="Disordered" evidence="1">
    <location>
        <begin position="463"/>
        <end position="485"/>
    </location>
</feature>
<evidence type="ECO:0000256" key="1">
    <source>
        <dbReference type="SAM" id="MobiDB-lite"/>
    </source>
</evidence>
<feature type="region of interest" description="Disordered" evidence="1">
    <location>
        <begin position="276"/>
        <end position="295"/>
    </location>
</feature>
<evidence type="ECO:0000313" key="2">
    <source>
        <dbReference type="EMBL" id="CAI2359537.1"/>
    </source>
</evidence>
<accession>A0AAD1X5J2</accession>
<gene>
    <name evidence="2" type="ORF">ECRASSUSDP1_LOCUS828</name>
</gene>
<dbReference type="Proteomes" id="UP001295684">
    <property type="component" value="Unassembled WGS sequence"/>
</dbReference>
<proteinExistence type="predicted"/>
<feature type="region of interest" description="Disordered" evidence="1">
    <location>
        <begin position="162"/>
        <end position="238"/>
    </location>
</feature>
<feature type="compositionally biased region" description="Basic residues" evidence="1">
    <location>
        <begin position="283"/>
        <end position="293"/>
    </location>
</feature>
<name>A0AAD1X5J2_EUPCR</name>
<dbReference type="AlphaFoldDB" id="A0AAD1X5J2"/>
<evidence type="ECO:0000313" key="3">
    <source>
        <dbReference type="Proteomes" id="UP001295684"/>
    </source>
</evidence>
<sequence>MGASEVALCCAVESVQEALKQTEGVIYDRYIKEMAKPYSLEFIGIHLCELVLLGQVRYDKIASKMGDYEYESIEEPIRPKIDRWVSRNCPVQKVDKIEYSDFDIDELNMFQLDILAGVTHSHEKGNSFIDASTISKKSGKNSLKSKSTMKFKHKKLFKRVESKEEKVNGGDLDLKNEPAHPQFPLEDLAPPEVSIEEKRLRDRKDKQEVNQLKKEQELAERKKREQELKKALQRSEHTTDFKNKKITYDHHGKVLMIKKVPENRLVKKVEPGIIIDPENQSDKKHKKTKKKRPRPIDSSLFLKRTHNSETTFMGTLQDCAPDPSDAIQLEPGVSIETNGRFISGPEFEKTNRMTLNDYYILCQNNNADKVRYEKTGNDSQSKIPGDKGEDFISQASDSIFNPKEGNLLDVQKLRASSTSKKRPKTGRKLITKITGNLAKAKILQEEVVEKRVNFNASKKNSTIFTNRPGSSKKSFYSPKSIHNSNLSRISKHHPALKSRNMRMGVRPQTARNYYTDNIKKITENKNHMRVKNLFQKRKHEKPIKEAVIKYNEMENQENSDAHNFLSGSRAHSRMRPGTAVHKGPIIPEHVVSAFDQFNRDILDHKVPNESVKRINLKSTFMKTSRVHSARRNPNGTIPKPRIRPVSSAKSLKTVTNSPSKFKRTPKK</sequence>
<organism evidence="2 3">
    <name type="scientific">Euplotes crassus</name>
    <dbReference type="NCBI Taxonomy" id="5936"/>
    <lineage>
        <taxon>Eukaryota</taxon>
        <taxon>Sar</taxon>
        <taxon>Alveolata</taxon>
        <taxon>Ciliophora</taxon>
        <taxon>Intramacronucleata</taxon>
        <taxon>Spirotrichea</taxon>
        <taxon>Hypotrichia</taxon>
        <taxon>Euplotida</taxon>
        <taxon>Euplotidae</taxon>
        <taxon>Moneuplotes</taxon>
    </lineage>
</organism>
<feature type="compositionally biased region" description="Polar residues" evidence="1">
    <location>
        <begin position="463"/>
        <end position="474"/>
    </location>
</feature>
<feature type="compositionally biased region" description="Basic and acidic residues" evidence="1">
    <location>
        <begin position="195"/>
        <end position="238"/>
    </location>
</feature>
<feature type="region of interest" description="Disordered" evidence="1">
    <location>
        <begin position="624"/>
        <end position="667"/>
    </location>
</feature>
<feature type="compositionally biased region" description="Polar residues" evidence="1">
    <location>
        <begin position="647"/>
        <end position="659"/>
    </location>
</feature>
<reference evidence="2" key="1">
    <citation type="submission" date="2023-07" db="EMBL/GenBank/DDBJ databases">
        <authorList>
            <consortium name="AG Swart"/>
            <person name="Singh M."/>
            <person name="Singh A."/>
            <person name="Seah K."/>
            <person name="Emmerich C."/>
        </authorList>
    </citation>
    <scope>NUCLEOTIDE SEQUENCE</scope>
    <source>
        <strain evidence="2">DP1</strain>
    </source>
</reference>